<dbReference type="EMBL" id="BQKI01000006">
    <property type="protein sequence ID" value="GJM96333.1"/>
    <property type="molecule type" value="Genomic_DNA"/>
</dbReference>
<proteinExistence type="predicted"/>
<dbReference type="AlphaFoldDB" id="A0AAV5CDI0"/>
<accession>A0AAV5CDI0</accession>
<dbReference type="Proteomes" id="UP001054889">
    <property type="component" value="Unassembled WGS sequence"/>
</dbReference>
<comment type="caution">
    <text evidence="1">The sequence shown here is derived from an EMBL/GenBank/DDBJ whole genome shotgun (WGS) entry which is preliminary data.</text>
</comment>
<organism evidence="1 2">
    <name type="scientific">Eleusine coracana subsp. coracana</name>
    <dbReference type="NCBI Taxonomy" id="191504"/>
    <lineage>
        <taxon>Eukaryota</taxon>
        <taxon>Viridiplantae</taxon>
        <taxon>Streptophyta</taxon>
        <taxon>Embryophyta</taxon>
        <taxon>Tracheophyta</taxon>
        <taxon>Spermatophyta</taxon>
        <taxon>Magnoliopsida</taxon>
        <taxon>Liliopsida</taxon>
        <taxon>Poales</taxon>
        <taxon>Poaceae</taxon>
        <taxon>PACMAD clade</taxon>
        <taxon>Chloridoideae</taxon>
        <taxon>Cynodonteae</taxon>
        <taxon>Eleusininae</taxon>
        <taxon>Eleusine</taxon>
    </lineage>
</organism>
<reference evidence="1" key="1">
    <citation type="journal article" date="2018" name="DNA Res.">
        <title>Multiple hybrid de novo genome assembly of finger millet, an orphan allotetraploid crop.</title>
        <authorList>
            <person name="Hatakeyama M."/>
            <person name="Aluri S."/>
            <person name="Balachadran M.T."/>
            <person name="Sivarajan S.R."/>
            <person name="Patrignani A."/>
            <person name="Gruter S."/>
            <person name="Poveda L."/>
            <person name="Shimizu-Inatsugi R."/>
            <person name="Baeten J."/>
            <person name="Francoijs K.J."/>
            <person name="Nataraja K.N."/>
            <person name="Reddy Y.A.N."/>
            <person name="Phadnis S."/>
            <person name="Ravikumar R.L."/>
            <person name="Schlapbach R."/>
            <person name="Sreeman S.M."/>
            <person name="Shimizu K.K."/>
        </authorList>
    </citation>
    <scope>NUCLEOTIDE SEQUENCE</scope>
</reference>
<gene>
    <name evidence="1" type="primary">ga13157</name>
    <name evidence="1" type="ORF">PR202_ga13157</name>
</gene>
<reference evidence="1" key="2">
    <citation type="submission" date="2021-12" db="EMBL/GenBank/DDBJ databases">
        <title>Resequencing data analysis of finger millet.</title>
        <authorList>
            <person name="Hatakeyama M."/>
            <person name="Aluri S."/>
            <person name="Balachadran M.T."/>
            <person name="Sivarajan S.R."/>
            <person name="Poveda L."/>
            <person name="Shimizu-Inatsugi R."/>
            <person name="Schlapbach R."/>
            <person name="Sreeman S.M."/>
            <person name="Shimizu K.K."/>
        </authorList>
    </citation>
    <scope>NUCLEOTIDE SEQUENCE</scope>
</reference>
<evidence type="ECO:0000313" key="1">
    <source>
        <dbReference type="EMBL" id="GJM96333.1"/>
    </source>
</evidence>
<name>A0AAV5CDI0_ELECO</name>
<sequence length="225" mass="24313">MVPTPVKLVALAVAMAGAVVLSLFSRYRCGHHPNPFLHNGTRRLIVVSNEQEVGEEMDLADGNVQLLCHGFGEHNYSHSVWTQRANIPSGGAAHLTLPTVRGDEVFEVRCSYRGANQCWAHGVLVFGNPGHDNLFCSEHLGGCTVRFRKDGGVEKQYETAGDAAVNDRPDVQPPIFMGFVPDFDNARDGGCASASCIGRTINRVIGEESCCDDSCGGWEKASPKK</sequence>
<evidence type="ECO:0000313" key="2">
    <source>
        <dbReference type="Proteomes" id="UP001054889"/>
    </source>
</evidence>
<keyword evidence="2" id="KW-1185">Reference proteome</keyword>
<protein>
    <submittedName>
        <fullName evidence="1">Uncharacterized protein</fullName>
    </submittedName>
</protein>